<dbReference type="AlphaFoldDB" id="A0A0G2Z6E9"/>
<dbReference type="GO" id="GO:0019843">
    <property type="term" value="F:rRNA binding"/>
    <property type="evidence" value="ECO:0007669"/>
    <property type="project" value="UniProtKB-UniRule"/>
</dbReference>
<protein>
    <recommendedName>
        <fullName evidence="6 7">Large ribosomal subunit protein bL20</fullName>
    </recommendedName>
</protein>
<dbReference type="GO" id="GO:0003735">
    <property type="term" value="F:structural constituent of ribosome"/>
    <property type="evidence" value="ECO:0007669"/>
    <property type="project" value="InterPro"/>
</dbReference>
<keyword evidence="10" id="KW-1185">Reference proteome</keyword>
<evidence type="ECO:0000256" key="2">
    <source>
        <dbReference type="ARBA" id="ARBA00022730"/>
    </source>
</evidence>
<dbReference type="GO" id="GO:0005840">
    <property type="term" value="C:ribosome"/>
    <property type="evidence" value="ECO:0007669"/>
    <property type="project" value="UniProtKB-KW"/>
</dbReference>
<dbReference type="OrthoDB" id="9808966at2"/>
<dbReference type="RefSeq" id="WP_047754261.1">
    <property type="nucleotide sequence ID" value="NZ_CAJUHA010000013.1"/>
</dbReference>
<dbReference type="GO" id="GO:0000027">
    <property type="term" value="P:ribosomal large subunit assembly"/>
    <property type="evidence" value="ECO:0007669"/>
    <property type="project" value="UniProtKB-UniRule"/>
</dbReference>
<dbReference type="PROSITE" id="PS00937">
    <property type="entry name" value="RIBOSOMAL_L20"/>
    <property type="match status" value="1"/>
</dbReference>
<evidence type="ECO:0000313" key="10">
    <source>
        <dbReference type="Proteomes" id="UP000035159"/>
    </source>
</evidence>
<dbReference type="Gene3D" id="1.10.1900.20">
    <property type="entry name" value="Ribosomal protein L20"/>
    <property type="match status" value="1"/>
</dbReference>
<comment type="similarity">
    <text evidence="1 7 8">Belongs to the bacterial ribosomal protein bL20 family.</text>
</comment>
<proteinExistence type="inferred from homology"/>
<dbReference type="STRING" id="1330330.IX53_04070"/>
<dbReference type="SUPFAM" id="SSF74731">
    <property type="entry name" value="Ribosomal protein L20"/>
    <property type="match status" value="1"/>
</dbReference>
<reference evidence="9 10" key="1">
    <citation type="submission" date="2015-04" db="EMBL/GenBank/DDBJ databases">
        <title>Complete Genome Sequence of Kosmotoga pacifica SLHLJ1.</title>
        <authorList>
            <person name="Jiang L.J."/>
            <person name="Shao Z.Z."/>
            <person name="Jebbar M."/>
        </authorList>
    </citation>
    <scope>NUCLEOTIDE SEQUENCE [LARGE SCALE GENOMIC DNA]</scope>
    <source>
        <strain evidence="9 10">SLHLJ1</strain>
    </source>
</reference>
<comment type="function">
    <text evidence="7 8">Binds directly to 23S ribosomal RNA and is necessary for the in vitro assembly process of the 50S ribosomal subunit. It is not involved in the protein synthesizing functions of that subunit.</text>
</comment>
<dbReference type="GO" id="GO:1990904">
    <property type="term" value="C:ribonucleoprotein complex"/>
    <property type="evidence" value="ECO:0007669"/>
    <property type="project" value="UniProtKB-KW"/>
</dbReference>
<dbReference type="GO" id="GO:0006412">
    <property type="term" value="P:translation"/>
    <property type="evidence" value="ECO:0007669"/>
    <property type="project" value="InterPro"/>
</dbReference>
<dbReference type="HAMAP" id="MF_00382">
    <property type="entry name" value="Ribosomal_bL20"/>
    <property type="match status" value="1"/>
</dbReference>
<evidence type="ECO:0000256" key="6">
    <source>
        <dbReference type="ARBA" id="ARBA00035172"/>
    </source>
</evidence>
<dbReference type="PATRIC" id="fig|1330330.3.peg.815"/>
<evidence type="ECO:0000256" key="7">
    <source>
        <dbReference type="HAMAP-Rule" id="MF_00382"/>
    </source>
</evidence>
<evidence type="ECO:0000256" key="1">
    <source>
        <dbReference type="ARBA" id="ARBA00007698"/>
    </source>
</evidence>
<keyword evidence="4 7" id="KW-0689">Ribosomal protein</keyword>
<evidence type="ECO:0000256" key="4">
    <source>
        <dbReference type="ARBA" id="ARBA00022980"/>
    </source>
</evidence>
<evidence type="ECO:0000313" key="9">
    <source>
        <dbReference type="EMBL" id="AKI97127.1"/>
    </source>
</evidence>
<sequence length="120" mass="13879">MRVKGGINSRKKKRKYLKAAKGYRGALSRRYRLAKQYYIRSGVFAYFGRKQKKRDFRKLWITRINAGARMAGLKYSELIHGLKLAGVSVNRKILAELAMNDFEAFKEYVEIAKGALTKVE</sequence>
<dbReference type="Proteomes" id="UP000035159">
    <property type="component" value="Chromosome"/>
</dbReference>
<dbReference type="CDD" id="cd07026">
    <property type="entry name" value="Ribosomal_L20"/>
    <property type="match status" value="1"/>
</dbReference>
<dbReference type="Pfam" id="PF00453">
    <property type="entry name" value="Ribosomal_L20"/>
    <property type="match status" value="1"/>
</dbReference>
<name>A0A0G2Z6E9_9BACT</name>
<keyword evidence="5 7" id="KW-0687">Ribonucleoprotein</keyword>
<dbReference type="InterPro" id="IPR049946">
    <property type="entry name" value="RIBOSOMAL_L20_CS"/>
</dbReference>
<dbReference type="PANTHER" id="PTHR10986">
    <property type="entry name" value="39S RIBOSOMAL PROTEIN L20"/>
    <property type="match status" value="1"/>
</dbReference>
<accession>A0A0G2Z6E9</accession>
<gene>
    <name evidence="7" type="primary">rplT</name>
    <name evidence="9" type="ORF">IX53_04070</name>
</gene>
<dbReference type="NCBIfam" id="TIGR01032">
    <property type="entry name" value="rplT_bact"/>
    <property type="match status" value="1"/>
</dbReference>
<evidence type="ECO:0000256" key="8">
    <source>
        <dbReference type="RuleBase" id="RU000560"/>
    </source>
</evidence>
<dbReference type="FunFam" id="1.10.1900.20:FF:000001">
    <property type="entry name" value="50S ribosomal protein L20"/>
    <property type="match status" value="1"/>
</dbReference>
<dbReference type="KEGG" id="kpf:IX53_04070"/>
<organism evidence="9 10">
    <name type="scientific">Kosmotoga pacifica</name>
    <dbReference type="NCBI Taxonomy" id="1330330"/>
    <lineage>
        <taxon>Bacteria</taxon>
        <taxon>Thermotogati</taxon>
        <taxon>Thermotogota</taxon>
        <taxon>Thermotogae</taxon>
        <taxon>Kosmotogales</taxon>
        <taxon>Kosmotogaceae</taxon>
        <taxon>Kosmotoga</taxon>
    </lineage>
</organism>
<keyword evidence="3 7" id="KW-0694">RNA-binding</keyword>
<evidence type="ECO:0000256" key="3">
    <source>
        <dbReference type="ARBA" id="ARBA00022884"/>
    </source>
</evidence>
<dbReference type="InterPro" id="IPR035566">
    <property type="entry name" value="Ribosomal_protein_bL20_C"/>
</dbReference>
<dbReference type="EMBL" id="CP011232">
    <property type="protein sequence ID" value="AKI97127.1"/>
    <property type="molecule type" value="Genomic_DNA"/>
</dbReference>
<dbReference type="InterPro" id="IPR005813">
    <property type="entry name" value="Ribosomal_bL20"/>
</dbReference>
<dbReference type="PRINTS" id="PR00062">
    <property type="entry name" value="RIBOSOMALL20"/>
</dbReference>
<dbReference type="Gene3D" id="6.10.160.10">
    <property type="match status" value="1"/>
</dbReference>
<evidence type="ECO:0000256" key="5">
    <source>
        <dbReference type="ARBA" id="ARBA00023274"/>
    </source>
</evidence>
<keyword evidence="2 7" id="KW-0699">rRNA-binding</keyword>